<gene>
    <name evidence="1" type="ORF">P0515G01.12</name>
</gene>
<name>Q5QN42_ORYSJ</name>
<dbReference type="EMBL" id="AP001633">
    <property type="protein sequence ID" value="BAD73005.1"/>
    <property type="molecule type" value="Genomic_DNA"/>
</dbReference>
<dbReference type="AlphaFoldDB" id="Q5QN42"/>
<organism evidence="1 2">
    <name type="scientific">Oryza sativa subsp. japonica</name>
    <name type="common">Rice</name>
    <dbReference type="NCBI Taxonomy" id="39947"/>
    <lineage>
        <taxon>Eukaryota</taxon>
        <taxon>Viridiplantae</taxon>
        <taxon>Streptophyta</taxon>
        <taxon>Embryophyta</taxon>
        <taxon>Tracheophyta</taxon>
        <taxon>Spermatophyta</taxon>
        <taxon>Magnoliopsida</taxon>
        <taxon>Liliopsida</taxon>
        <taxon>Poales</taxon>
        <taxon>Poaceae</taxon>
        <taxon>BOP clade</taxon>
        <taxon>Oryzoideae</taxon>
        <taxon>Oryzeae</taxon>
        <taxon>Oryzinae</taxon>
        <taxon>Oryza</taxon>
        <taxon>Oryza sativa</taxon>
    </lineage>
</organism>
<dbReference type="Proteomes" id="UP000000763">
    <property type="component" value="Chromosome 1"/>
</dbReference>
<accession>Q5QN42</accession>
<reference evidence="2" key="1">
    <citation type="journal article" date="2005" name="Nature">
        <title>The map-based sequence of the rice genome.</title>
        <authorList>
            <consortium name="International rice genome sequencing project (IRGSP)"/>
            <person name="Matsumoto T."/>
            <person name="Wu J."/>
            <person name="Kanamori H."/>
            <person name="Katayose Y."/>
            <person name="Fujisawa M."/>
            <person name="Namiki N."/>
            <person name="Mizuno H."/>
            <person name="Yamamoto K."/>
            <person name="Antonio B.A."/>
            <person name="Baba T."/>
            <person name="Sakata K."/>
            <person name="Nagamura Y."/>
            <person name="Aoki H."/>
            <person name="Arikawa K."/>
            <person name="Arita K."/>
            <person name="Bito T."/>
            <person name="Chiden Y."/>
            <person name="Fujitsuka N."/>
            <person name="Fukunaka R."/>
            <person name="Hamada M."/>
            <person name="Harada C."/>
            <person name="Hayashi A."/>
            <person name="Hijishita S."/>
            <person name="Honda M."/>
            <person name="Hosokawa S."/>
            <person name="Ichikawa Y."/>
            <person name="Idonuma A."/>
            <person name="Iijima M."/>
            <person name="Ikeda M."/>
            <person name="Ikeno M."/>
            <person name="Ito K."/>
            <person name="Ito S."/>
            <person name="Ito T."/>
            <person name="Ito Y."/>
            <person name="Ito Y."/>
            <person name="Iwabuchi A."/>
            <person name="Kamiya K."/>
            <person name="Karasawa W."/>
            <person name="Kurita K."/>
            <person name="Katagiri S."/>
            <person name="Kikuta A."/>
            <person name="Kobayashi H."/>
            <person name="Kobayashi N."/>
            <person name="Machita K."/>
            <person name="Maehara T."/>
            <person name="Masukawa M."/>
            <person name="Mizubayashi T."/>
            <person name="Mukai Y."/>
            <person name="Nagasaki H."/>
            <person name="Nagata Y."/>
            <person name="Naito S."/>
            <person name="Nakashima M."/>
            <person name="Nakama Y."/>
            <person name="Nakamichi Y."/>
            <person name="Nakamura M."/>
            <person name="Meguro A."/>
            <person name="Negishi M."/>
            <person name="Ohta I."/>
            <person name="Ohta T."/>
            <person name="Okamoto M."/>
            <person name="Ono N."/>
            <person name="Saji S."/>
            <person name="Sakaguchi M."/>
            <person name="Sakai K."/>
            <person name="Shibata M."/>
            <person name="Shimokawa T."/>
            <person name="Song J."/>
            <person name="Takazaki Y."/>
            <person name="Terasawa K."/>
            <person name="Tsugane M."/>
            <person name="Tsuji K."/>
            <person name="Ueda S."/>
            <person name="Waki K."/>
            <person name="Yamagata H."/>
            <person name="Yamamoto M."/>
            <person name="Yamamoto S."/>
            <person name="Yamane H."/>
            <person name="Yoshiki S."/>
            <person name="Yoshihara R."/>
            <person name="Yukawa K."/>
            <person name="Zhong H."/>
            <person name="Yano M."/>
            <person name="Yuan Q."/>
            <person name="Ouyang S."/>
            <person name="Liu J."/>
            <person name="Jones K.M."/>
            <person name="Gansberger K."/>
            <person name="Moffat K."/>
            <person name="Hill J."/>
            <person name="Bera J."/>
            <person name="Fadrosh D."/>
            <person name="Jin S."/>
            <person name="Johri S."/>
            <person name="Kim M."/>
            <person name="Overton L."/>
            <person name="Reardon M."/>
            <person name="Tsitrin T."/>
            <person name="Vuong H."/>
            <person name="Weaver B."/>
            <person name="Ciecko A."/>
            <person name="Tallon L."/>
            <person name="Jackson J."/>
            <person name="Pai G."/>
            <person name="Aken S.V."/>
            <person name="Utterback T."/>
            <person name="Reidmuller S."/>
            <person name="Feldblyum T."/>
            <person name="Hsiao J."/>
            <person name="Zismann V."/>
            <person name="Iobst S."/>
            <person name="de Vazeille A.R."/>
            <person name="Buell C.R."/>
            <person name="Ying K."/>
            <person name="Li Y."/>
            <person name="Lu T."/>
            <person name="Huang Y."/>
            <person name="Zhao Q."/>
            <person name="Feng Q."/>
            <person name="Zhang L."/>
            <person name="Zhu J."/>
            <person name="Weng Q."/>
            <person name="Mu J."/>
            <person name="Lu Y."/>
            <person name="Fan D."/>
            <person name="Liu Y."/>
            <person name="Guan J."/>
            <person name="Zhang Y."/>
            <person name="Yu S."/>
            <person name="Liu X."/>
            <person name="Zhang Y."/>
            <person name="Hong G."/>
            <person name="Han B."/>
            <person name="Choisne N."/>
            <person name="Demange N."/>
            <person name="Orjeda G."/>
            <person name="Samain S."/>
            <person name="Cattolico L."/>
            <person name="Pelletier E."/>
            <person name="Couloux A."/>
            <person name="Segurens B."/>
            <person name="Wincker P."/>
            <person name="D'Hont A."/>
            <person name="Scarpelli C."/>
            <person name="Weissenbach J."/>
            <person name="Salanoubat M."/>
            <person name="Quetier F."/>
            <person name="Yu Y."/>
            <person name="Kim H.R."/>
            <person name="Rambo T."/>
            <person name="Currie J."/>
            <person name="Collura K."/>
            <person name="Luo M."/>
            <person name="Yang T."/>
            <person name="Ammiraju J.S.S."/>
            <person name="Engler F."/>
            <person name="Soderlund C."/>
            <person name="Wing R.A."/>
            <person name="Palmer L.E."/>
            <person name="de la Bastide M."/>
            <person name="Spiegel L."/>
            <person name="Nascimento L."/>
            <person name="Zutavern T."/>
            <person name="O'Shaughnessy A."/>
            <person name="Dike S."/>
            <person name="Dedhia N."/>
            <person name="Preston R."/>
            <person name="Balija V."/>
            <person name="McCombie W.R."/>
            <person name="Chow T."/>
            <person name="Chen H."/>
            <person name="Chung M."/>
            <person name="Chen C."/>
            <person name="Shaw J."/>
            <person name="Wu H."/>
            <person name="Hsiao K."/>
            <person name="Chao Y."/>
            <person name="Chu M."/>
            <person name="Cheng C."/>
            <person name="Hour A."/>
            <person name="Lee P."/>
            <person name="Lin S."/>
            <person name="Lin Y."/>
            <person name="Liou J."/>
            <person name="Liu S."/>
            <person name="Hsing Y."/>
            <person name="Raghuvanshi S."/>
            <person name="Mohanty A."/>
            <person name="Bharti A.K."/>
            <person name="Gaur A."/>
            <person name="Gupta V."/>
            <person name="Kumar D."/>
            <person name="Ravi V."/>
            <person name="Vij S."/>
            <person name="Kapur A."/>
            <person name="Khurana P."/>
            <person name="Khurana P."/>
            <person name="Khurana J.P."/>
            <person name="Tyagi A.K."/>
            <person name="Gaikwad K."/>
            <person name="Singh A."/>
            <person name="Dalal V."/>
            <person name="Srivastava S."/>
            <person name="Dixit A."/>
            <person name="Pal A.K."/>
            <person name="Ghazi I.A."/>
            <person name="Yadav M."/>
            <person name="Pandit A."/>
            <person name="Bhargava A."/>
            <person name="Sureshbabu K."/>
            <person name="Batra K."/>
            <person name="Sharma T.R."/>
            <person name="Mohapatra T."/>
            <person name="Singh N.K."/>
            <person name="Messing J."/>
            <person name="Nelson A.B."/>
            <person name="Fuks G."/>
            <person name="Kavchok S."/>
            <person name="Keizer G."/>
            <person name="Linton E."/>
            <person name="Llaca V."/>
            <person name="Song R."/>
            <person name="Tanyolac B."/>
            <person name="Young S."/>
            <person name="Ho-Il K."/>
            <person name="Hahn J.H."/>
            <person name="Sangsakoo G."/>
            <person name="Vanavichit A."/>
            <person name="de Mattos Luiz.A.T."/>
            <person name="Zimmer P.D."/>
            <person name="Malone G."/>
            <person name="Dellagostin O."/>
            <person name="de Oliveira A.C."/>
            <person name="Bevan M."/>
            <person name="Bancroft I."/>
            <person name="Minx P."/>
            <person name="Cordum H."/>
            <person name="Wilson R."/>
            <person name="Cheng Z."/>
            <person name="Jin W."/>
            <person name="Jiang J."/>
            <person name="Leong S.A."/>
            <person name="Iwama H."/>
            <person name="Gojobori T."/>
            <person name="Itoh T."/>
            <person name="Niimura Y."/>
            <person name="Fujii Y."/>
            <person name="Habara T."/>
            <person name="Sakai H."/>
            <person name="Sato Y."/>
            <person name="Wilson G."/>
            <person name="Kumar K."/>
            <person name="McCouch S."/>
            <person name="Juretic N."/>
            <person name="Hoen D."/>
            <person name="Wright S."/>
            <person name="Bruskiewich R."/>
            <person name="Bureau T."/>
            <person name="Miyao A."/>
            <person name="Hirochika H."/>
            <person name="Nishikawa T."/>
            <person name="Kadowaki K."/>
            <person name="Sugiura M."/>
            <person name="Burr B."/>
            <person name="Sasaki T."/>
        </authorList>
    </citation>
    <scope>NUCLEOTIDE SEQUENCE [LARGE SCALE GENOMIC DNA]</scope>
    <source>
        <strain evidence="2">cv. Nipponbare</strain>
    </source>
</reference>
<protein>
    <submittedName>
        <fullName evidence="1">Uncharacterized protein</fullName>
    </submittedName>
</protein>
<sequence length="169" mass="18722">MASFALRLRWLWLQRSRHPYRARPQGPPGEERLRHVRGFHLPCAMGRYFDPLLVAPVDSGSFSVAFLVSDLFLAVPPHLRATRTVASALADNSLVRDIRGALTVPVISQFLLVWDAVLPIQLSPGTEDSLELETANHILLDDVFAGQVWHHVLSPSGWSGLIPSRGCSL</sequence>
<evidence type="ECO:0000313" key="2">
    <source>
        <dbReference type="Proteomes" id="UP000000763"/>
    </source>
</evidence>
<proteinExistence type="predicted"/>
<evidence type="ECO:0000313" key="1">
    <source>
        <dbReference type="EMBL" id="BAD73005.1"/>
    </source>
</evidence>
<reference evidence="2" key="2">
    <citation type="journal article" date="2008" name="Nucleic Acids Res.">
        <title>The rice annotation project database (RAP-DB): 2008 update.</title>
        <authorList>
            <consortium name="The rice annotation project (RAP)"/>
        </authorList>
    </citation>
    <scope>GENOME REANNOTATION</scope>
    <source>
        <strain evidence="2">cv. Nipponbare</strain>
    </source>
</reference>